<dbReference type="InterPro" id="IPR037066">
    <property type="entry name" value="Plug_dom_sf"/>
</dbReference>
<feature type="domain" description="TonB-dependent receptor-like beta-barrel" evidence="12">
    <location>
        <begin position="392"/>
        <end position="908"/>
    </location>
</feature>
<keyword evidence="3 10" id="KW-0813">Transport</keyword>
<comment type="similarity">
    <text evidence="2 10 11">Belongs to the TonB-dependent receptor family.</text>
</comment>
<name>A0ABQ2X9R5_9BURK</name>
<evidence type="ECO:0000259" key="12">
    <source>
        <dbReference type="Pfam" id="PF00593"/>
    </source>
</evidence>
<evidence type="ECO:0000256" key="9">
    <source>
        <dbReference type="ARBA" id="ARBA00023237"/>
    </source>
</evidence>
<keyword evidence="5 10" id="KW-0812">Transmembrane</keyword>
<dbReference type="Pfam" id="PF00593">
    <property type="entry name" value="TonB_dep_Rec_b-barrel"/>
    <property type="match status" value="1"/>
</dbReference>
<evidence type="ECO:0000256" key="11">
    <source>
        <dbReference type="RuleBase" id="RU003357"/>
    </source>
</evidence>
<organism evidence="14 15">
    <name type="scientific">Undibacterium macrobrachii</name>
    <dbReference type="NCBI Taxonomy" id="1119058"/>
    <lineage>
        <taxon>Bacteria</taxon>
        <taxon>Pseudomonadati</taxon>
        <taxon>Pseudomonadota</taxon>
        <taxon>Betaproteobacteria</taxon>
        <taxon>Burkholderiales</taxon>
        <taxon>Oxalobacteraceae</taxon>
        <taxon>Undibacterium</taxon>
    </lineage>
</organism>
<keyword evidence="9 10" id="KW-0998">Cell outer membrane</keyword>
<comment type="caution">
    <text evidence="14">The sequence shown here is derived from an EMBL/GenBank/DDBJ whole genome shotgun (WGS) entry which is preliminary data.</text>
</comment>
<keyword evidence="8 14" id="KW-0675">Receptor</keyword>
<dbReference type="Gene3D" id="2.40.170.20">
    <property type="entry name" value="TonB-dependent receptor, beta-barrel domain"/>
    <property type="match status" value="1"/>
</dbReference>
<dbReference type="InterPro" id="IPR039426">
    <property type="entry name" value="TonB-dep_rcpt-like"/>
</dbReference>
<dbReference type="PROSITE" id="PS52016">
    <property type="entry name" value="TONB_DEPENDENT_REC_3"/>
    <property type="match status" value="1"/>
</dbReference>
<dbReference type="InterPro" id="IPR012910">
    <property type="entry name" value="Plug_dom"/>
</dbReference>
<evidence type="ECO:0000256" key="8">
    <source>
        <dbReference type="ARBA" id="ARBA00023170"/>
    </source>
</evidence>
<accession>A0ABQ2X9R5</accession>
<evidence type="ECO:0000256" key="2">
    <source>
        <dbReference type="ARBA" id="ARBA00009810"/>
    </source>
</evidence>
<dbReference type="InterPro" id="IPR036942">
    <property type="entry name" value="Beta-barrel_TonB_sf"/>
</dbReference>
<dbReference type="Proteomes" id="UP000620127">
    <property type="component" value="Unassembled WGS sequence"/>
</dbReference>
<reference evidence="15" key="1">
    <citation type="journal article" date="2019" name="Int. J. Syst. Evol. Microbiol.">
        <title>The Global Catalogue of Microorganisms (GCM) 10K type strain sequencing project: providing services to taxonomists for standard genome sequencing and annotation.</title>
        <authorList>
            <consortium name="The Broad Institute Genomics Platform"/>
            <consortium name="The Broad Institute Genome Sequencing Center for Infectious Disease"/>
            <person name="Wu L."/>
            <person name="Ma J."/>
        </authorList>
    </citation>
    <scope>NUCLEOTIDE SEQUENCE [LARGE SCALE GENOMIC DNA]</scope>
    <source>
        <strain evidence="15">KCTC 23916</strain>
    </source>
</reference>
<evidence type="ECO:0000256" key="4">
    <source>
        <dbReference type="ARBA" id="ARBA00022452"/>
    </source>
</evidence>
<keyword evidence="6 11" id="KW-0798">TonB box</keyword>
<dbReference type="RefSeq" id="WP_229827086.1">
    <property type="nucleotide sequence ID" value="NZ_BMYT01000001.1"/>
</dbReference>
<sequence>MKEKKLSKTVRALFSGGAIITATSFVIPASAQEAVQRIEITGSAIKRIAKEGALPVQNLSAADIQKSGAKNVEELIQSLPSMQGFTTASESVNGGGGGVQNASIHGIGAGYTLVLLNGRRIASYGSGSAVNLASIPMSAVERVEILTDGASTLYGSDAIAGVINFILKKNQQDFRFEAGMNKPSKQGGKSSNVSLSKGFGDLDTDGYNILLTYARDTQDELNAKDRDFAKSGLQKFTENGKTYSTYLLAGNTAPASATLSLKDNSVKIFSPSYYKTGTCGPNTSFIGTDTDKSCWFDYAATVQLIPKSERDSFFSSLNVKVNQNLNLFAEAVASKFVQTARYAPGAQRLALPLNSNTYITEVLPYLSKIGVSPNDVASASMNIRFTDAGGRARDYVTKAKHLAFGANGNYQGFDYSASYTHSENSQESNFVGGFLSRNKYNEIVNSGKFNPFGPSGSSAAVLAPAILNTNENTTDVKLDKFSASVSHELFTAPGGVSQIAISADYSKQRYDFMPSPISQGQNAQQPNFTDTPLGDSADNLPVAAKRSNWGTSVEWMIPVSKTLEVTAASRYDSYSAVTNSLVFDPSNGKLLPPAEQGNANKKATYKLAFRFNPVDNLLVRGSYGTGFKVANMDSITSPIRQAGNTSGAYPCPVKAPDPRAAYCTGTTQQYLLSGGNNLKGPSGLKPETSKQYTIGFRLDPITNLSLGLDLWSVKMKDQITSLPEQFPFADPVKFNNNFSIVYDQGIGSNKLVTLLPTFNLAGARYQGLDWDNTYSTRTEFGKLNLKWSGTLMLKSEVDVPGSPTESSLGRFDAYNNATSKVISQLSASLNSKDMYTNTLMMNYRSGYQDQVLTADDNALKLVNSDGSLPVGFTGLKRDVRAFITFDWQTRVQFKEYNNLTLSLGIRNLFDKAPPLSIRIAGGGNQAGYDARYANPLGRQFYINGGLSF</sequence>
<evidence type="ECO:0000256" key="10">
    <source>
        <dbReference type="PROSITE-ProRule" id="PRU01360"/>
    </source>
</evidence>
<protein>
    <submittedName>
        <fullName evidence="14">TonB-dependent receptor</fullName>
    </submittedName>
</protein>
<dbReference type="SUPFAM" id="SSF56935">
    <property type="entry name" value="Porins"/>
    <property type="match status" value="1"/>
</dbReference>
<evidence type="ECO:0000256" key="7">
    <source>
        <dbReference type="ARBA" id="ARBA00023136"/>
    </source>
</evidence>
<evidence type="ECO:0000256" key="3">
    <source>
        <dbReference type="ARBA" id="ARBA00022448"/>
    </source>
</evidence>
<keyword evidence="7 10" id="KW-0472">Membrane</keyword>
<evidence type="ECO:0000313" key="15">
    <source>
        <dbReference type="Proteomes" id="UP000620127"/>
    </source>
</evidence>
<evidence type="ECO:0000256" key="6">
    <source>
        <dbReference type="ARBA" id="ARBA00023077"/>
    </source>
</evidence>
<evidence type="ECO:0000256" key="1">
    <source>
        <dbReference type="ARBA" id="ARBA00004571"/>
    </source>
</evidence>
<keyword evidence="15" id="KW-1185">Reference proteome</keyword>
<proteinExistence type="inferred from homology"/>
<evidence type="ECO:0000313" key="14">
    <source>
        <dbReference type="EMBL" id="GGX06243.1"/>
    </source>
</evidence>
<evidence type="ECO:0000259" key="13">
    <source>
        <dbReference type="Pfam" id="PF07715"/>
    </source>
</evidence>
<comment type="subcellular location">
    <subcellularLocation>
        <location evidence="1 10">Cell outer membrane</location>
        <topology evidence="1 10">Multi-pass membrane protein</topology>
    </subcellularLocation>
</comment>
<dbReference type="InterPro" id="IPR000531">
    <property type="entry name" value="Beta-barrel_TonB"/>
</dbReference>
<feature type="domain" description="TonB-dependent receptor plug" evidence="13">
    <location>
        <begin position="53"/>
        <end position="162"/>
    </location>
</feature>
<dbReference type="Pfam" id="PF07715">
    <property type="entry name" value="Plug"/>
    <property type="match status" value="1"/>
</dbReference>
<dbReference type="PANTHER" id="PTHR47234:SF2">
    <property type="entry name" value="TONB-DEPENDENT RECEPTOR"/>
    <property type="match status" value="1"/>
</dbReference>
<keyword evidence="4 10" id="KW-1134">Transmembrane beta strand</keyword>
<dbReference type="Gene3D" id="2.170.130.10">
    <property type="entry name" value="TonB-dependent receptor, plug domain"/>
    <property type="match status" value="1"/>
</dbReference>
<gene>
    <name evidence="14" type="primary">btuB</name>
    <name evidence="14" type="ORF">GCM10011282_10790</name>
</gene>
<evidence type="ECO:0000256" key="5">
    <source>
        <dbReference type="ARBA" id="ARBA00022692"/>
    </source>
</evidence>
<dbReference type="PANTHER" id="PTHR47234">
    <property type="match status" value="1"/>
</dbReference>
<dbReference type="EMBL" id="BMYT01000001">
    <property type="protein sequence ID" value="GGX06243.1"/>
    <property type="molecule type" value="Genomic_DNA"/>
</dbReference>